<feature type="non-terminal residue" evidence="3">
    <location>
        <position position="1"/>
    </location>
</feature>
<dbReference type="AlphaFoldDB" id="A0A9P8JAV9"/>
<accession>A0A9P8JAV9</accession>
<sequence>MDGDQSPDLKEQYRNAVLNLPIDNPTAYLREIKRLQGLMLDMEFEQLDHDQEPEKVRKDFNEVKKNTRELRLSPACLRAVQGNDITAGEKSILEQPTVEKLAVKRTTPEEPVVNKFIALTEEPAAKEPAITETNAKKNKKKKKKKPANKNAATPEPITNASEMDSDTEAKALRMRITQNYLDLIRPKNSTDADSAEYRMELIQNVANELLNVKCMVLNFMDTSDSFNAKAMEEMEKLGERLLNLKDGNRDLMAVINELDKVRMRGLKCKKEVKDLKEEIDEVKMEYEFTKNEVIGVNLECEDTKLKLAGVRVVLKDAHKELAEAKKELDVSKQELAEAKKELKFTRQEFAAATLELVEATKELKDTKEELIQSKWEFEDTKTELEEVKEKNQDMQKKMNEMYAWFNKQKEVPLSHFH</sequence>
<evidence type="ECO:0000313" key="4">
    <source>
        <dbReference type="Proteomes" id="UP000779574"/>
    </source>
</evidence>
<proteinExistence type="predicted"/>
<dbReference type="Gene3D" id="1.10.287.1490">
    <property type="match status" value="1"/>
</dbReference>
<feature type="compositionally biased region" description="Basic residues" evidence="2">
    <location>
        <begin position="136"/>
        <end position="147"/>
    </location>
</feature>
<evidence type="ECO:0000256" key="2">
    <source>
        <dbReference type="SAM" id="MobiDB-lite"/>
    </source>
</evidence>
<dbReference type="OrthoDB" id="1702031at2759"/>
<organism evidence="3 4">
    <name type="scientific">Aureobasidium melanogenum</name>
    <name type="common">Aureobasidium pullulans var. melanogenum</name>
    <dbReference type="NCBI Taxonomy" id="46634"/>
    <lineage>
        <taxon>Eukaryota</taxon>
        <taxon>Fungi</taxon>
        <taxon>Dikarya</taxon>
        <taxon>Ascomycota</taxon>
        <taxon>Pezizomycotina</taxon>
        <taxon>Dothideomycetes</taxon>
        <taxon>Dothideomycetidae</taxon>
        <taxon>Dothideales</taxon>
        <taxon>Saccotheciaceae</taxon>
        <taxon>Aureobasidium</taxon>
    </lineage>
</organism>
<evidence type="ECO:0000313" key="3">
    <source>
        <dbReference type="EMBL" id="KAG9693623.1"/>
    </source>
</evidence>
<evidence type="ECO:0000256" key="1">
    <source>
        <dbReference type="SAM" id="Coils"/>
    </source>
</evidence>
<name>A0A9P8JAV9_AURME</name>
<keyword evidence="1" id="KW-0175">Coiled coil</keyword>
<reference evidence="3" key="1">
    <citation type="journal article" date="2021" name="J Fungi (Basel)">
        <title>Virulence traits and population genomics of the black yeast Aureobasidium melanogenum.</title>
        <authorList>
            <person name="Cernosa A."/>
            <person name="Sun X."/>
            <person name="Gostincar C."/>
            <person name="Fang C."/>
            <person name="Gunde-Cimerman N."/>
            <person name="Song Z."/>
        </authorList>
    </citation>
    <scope>NUCLEOTIDE SEQUENCE</scope>
    <source>
        <strain evidence="3">EXF-9911</strain>
    </source>
</reference>
<dbReference type="Proteomes" id="UP000779574">
    <property type="component" value="Unassembled WGS sequence"/>
</dbReference>
<reference evidence="3" key="2">
    <citation type="submission" date="2021-08" db="EMBL/GenBank/DDBJ databases">
        <authorList>
            <person name="Gostincar C."/>
            <person name="Sun X."/>
            <person name="Song Z."/>
            <person name="Gunde-Cimerman N."/>
        </authorList>
    </citation>
    <scope>NUCLEOTIDE SEQUENCE</scope>
    <source>
        <strain evidence="3">EXF-9911</strain>
    </source>
</reference>
<comment type="caution">
    <text evidence="3">The sequence shown here is derived from an EMBL/GenBank/DDBJ whole genome shotgun (WGS) entry which is preliminary data.</text>
</comment>
<feature type="coiled-coil region" evidence="1">
    <location>
        <begin position="227"/>
        <end position="397"/>
    </location>
</feature>
<protein>
    <submittedName>
        <fullName evidence="3">Uncharacterized protein</fullName>
    </submittedName>
</protein>
<feature type="region of interest" description="Disordered" evidence="2">
    <location>
        <begin position="127"/>
        <end position="166"/>
    </location>
</feature>
<dbReference type="EMBL" id="JAHFXF010000188">
    <property type="protein sequence ID" value="KAG9693623.1"/>
    <property type="molecule type" value="Genomic_DNA"/>
</dbReference>
<gene>
    <name evidence="3" type="ORF">KCU76_g5835</name>
</gene>